<comment type="caution">
    <text evidence="1">The sequence shown here is derived from an EMBL/GenBank/DDBJ whole genome shotgun (WGS) entry which is preliminary data.</text>
</comment>
<accession>A0A3S5BF99</accession>
<dbReference type="AlphaFoldDB" id="A0A3S5BF99"/>
<evidence type="ECO:0000313" key="1">
    <source>
        <dbReference type="EMBL" id="VEL43078.1"/>
    </source>
</evidence>
<dbReference type="Proteomes" id="UP000784294">
    <property type="component" value="Unassembled WGS sequence"/>
</dbReference>
<dbReference type="EMBL" id="CAAALY010278667">
    <property type="protein sequence ID" value="VEL43078.1"/>
    <property type="molecule type" value="Genomic_DNA"/>
</dbReference>
<proteinExistence type="predicted"/>
<evidence type="ECO:0000313" key="2">
    <source>
        <dbReference type="Proteomes" id="UP000784294"/>
    </source>
</evidence>
<protein>
    <submittedName>
        <fullName evidence="1">Uncharacterized protein</fullName>
    </submittedName>
</protein>
<keyword evidence="2" id="KW-1185">Reference proteome</keyword>
<reference evidence="1" key="1">
    <citation type="submission" date="2018-11" db="EMBL/GenBank/DDBJ databases">
        <authorList>
            <consortium name="Pathogen Informatics"/>
        </authorList>
    </citation>
    <scope>NUCLEOTIDE SEQUENCE</scope>
</reference>
<gene>
    <name evidence="1" type="ORF">PXEA_LOCUS36518</name>
</gene>
<name>A0A3S5BF99_9PLAT</name>
<sequence>MKVILTRFVEFLHDYFKQAQTFWLTEATVGDGKVFALGVPAYQPPDLVERSKASPYWLLFVVASWPPMILGIHKCMLERPGCPIAFGGEPELRSAEKIAKAAAESGMKGWGDMAAVLG</sequence>
<organism evidence="1 2">
    <name type="scientific">Protopolystoma xenopodis</name>
    <dbReference type="NCBI Taxonomy" id="117903"/>
    <lineage>
        <taxon>Eukaryota</taxon>
        <taxon>Metazoa</taxon>
        <taxon>Spiralia</taxon>
        <taxon>Lophotrochozoa</taxon>
        <taxon>Platyhelminthes</taxon>
        <taxon>Monogenea</taxon>
        <taxon>Polyopisthocotylea</taxon>
        <taxon>Polystomatidea</taxon>
        <taxon>Polystomatidae</taxon>
        <taxon>Protopolystoma</taxon>
    </lineage>
</organism>